<keyword evidence="2" id="KW-1185">Reference proteome</keyword>
<sequence length="39" mass="4111">MEEWAHPHVCGEHAALGFVGGVVKGSSPRMRGTPAGQHE</sequence>
<protein>
    <submittedName>
        <fullName evidence="1">Uncharacterized protein</fullName>
    </submittedName>
</protein>
<evidence type="ECO:0000313" key="2">
    <source>
        <dbReference type="Proteomes" id="UP000250241"/>
    </source>
</evidence>
<dbReference type="AntiFam" id="ANF00006">
    <property type="entry name" value="Translation of CRISPR region"/>
</dbReference>
<gene>
    <name evidence="1" type="ORF">RA11412_1579</name>
</gene>
<dbReference type="AntiFam" id="ANF00057">
    <property type="entry name" value="Translation of E. coli type CRISPR repeat"/>
</dbReference>
<reference evidence="1 2" key="1">
    <citation type="submission" date="2016-10" db="EMBL/GenBank/DDBJ databases">
        <title>Genome sequence of Rothia aeria strain JCM11412.</title>
        <authorList>
            <person name="Nambu T."/>
        </authorList>
    </citation>
    <scope>NUCLEOTIDE SEQUENCE [LARGE SCALE GENOMIC DNA]</scope>
    <source>
        <strain evidence="1 2">JCM 11412</strain>
    </source>
</reference>
<dbReference type="AlphaFoldDB" id="A0A2Z5QZJ4"/>
<dbReference type="Proteomes" id="UP000250241">
    <property type="component" value="Chromosome"/>
</dbReference>
<dbReference type="KEGG" id="raj:RA11412_1579"/>
<proteinExistence type="predicted"/>
<name>A0A2Z5QZJ4_9MICC</name>
<organism evidence="1 2">
    <name type="scientific">Rothia aeria</name>
    <dbReference type="NCBI Taxonomy" id="172042"/>
    <lineage>
        <taxon>Bacteria</taxon>
        <taxon>Bacillati</taxon>
        <taxon>Actinomycetota</taxon>
        <taxon>Actinomycetes</taxon>
        <taxon>Micrococcales</taxon>
        <taxon>Micrococcaceae</taxon>
        <taxon>Rothia</taxon>
    </lineage>
</organism>
<accession>A0A2Z5QZJ4</accession>
<dbReference type="EMBL" id="AP017895">
    <property type="protein sequence ID" value="BAV87878.1"/>
    <property type="molecule type" value="Genomic_DNA"/>
</dbReference>
<evidence type="ECO:0000313" key="1">
    <source>
        <dbReference type="EMBL" id="BAV87878.1"/>
    </source>
</evidence>